<proteinExistence type="predicted"/>
<keyword evidence="2" id="KW-1185">Reference proteome</keyword>
<dbReference type="Proteomes" id="UP001501469">
    <property type="component" value="Unassembled WGS sequence"/>
</dbReference>
<gene>
    <name evidence="1" type="ORF">GCM10022409_17650</name>
</gene>
<sequence>MAAGAAIIKPLPKDENRGSLRQLNLAETLLEAAEASGVTEEAWPLRWRYSLAPILNSITSAAPR</sequence>
<name>A0ABP7TZT9_9BACT</name>
<evidence type="ECO:0000313" key="1">
    <source>
        <dbReference type="EMBL" id="GAA4033801.1"/>
    </source>
</evidence>
<evidence type="ECO:0000313" key="2">
    <source>
        <dbReference type="Proteomes" id="UP001501469"/>
    </source>
</evidence>
<accession>A0ABP7TZT9</accession>
<protein>
    <submittedName>
        <fullName evidence="1">Uncharacterized protein</fullName>
    </submittedName>
</protein>
<comment type="caution">
    <text evidence="1">The sequence shown here is derived from an EMBL/GenBank/DDBJ whole genome shotgun (WGS) entry which is preliminary data.</text>
</comment>
<organism evidence="1 2">
    <name type="scientific">Hymenobacter glaciei</name>
    <dbReference type="NCBI Taxonomy" id="877209"/>
    <lineage>
        <taxon>Bacteria</taxon>
        <taxon>Pseudomonadati</taxon>
        <taxon>Bacteroidota</taxon>
        <taxon>Cytophagia</taxon>
        <taxon>Cytophagales</taxon>
        <taxon>Hymenobacteraceae</taxon>
        <taxon>Hymenobacter</taxon>
    </lineage>
</organism>
<reference evidence="2" key="1">
    <citation type="journal article" date="2019" name="Int. J. Syst. Evol. Microbiol.">
        <title>The Global Catalogue of Microorganisms (GCM) 10K type strain sequencing project: providing services to taxonomists for standard genome sequencing and annotation.</title>
        <authorList>
            <consortium name="The Broad Institute Genomics Platform"/>
            <consortium name="The Broad Institute Genome Sequencing Center for Infectious Disease"/>
            <person name="Wu L."/>
            <person name="Ma J."/>
        </authorList>
    </citation>
    <scope>NUCLEOTIDE SEQUENCE [LARGE SCALE GENOMIC DNA]</scope>
    <source>
        <strain evidence="2">JCM 17225</strain>
    </source>
</reference>
<dbReference type="EMBL" id="BAABDK010000015">
    <property type="protein sequence ID" value="GAA4033801.1"/>
    <property type="molecule type" value="Genomic_DNA"/>
</dbReference>